<dbReference type="EMBL" id="JAPXFL010000001">
    <property type="protein sequence ID" value="KAK9511669.1"/>
    <property type="molecule type" value="Genomic_DNA"/>
</dbReference>
<keyword evidence="2" id="KW-1185">Reference proteome</keyword>
<evidence type="ECO:0000313" key="2">
    <source>
        <dbReference type="Proteomes" id="UP001461498"/>
    </source>
</evidence>
<name>A0AAW1DKZ7_9HEMI</name>
<dbReference type="AlphaFoldDB" id="A0AAW1DKZ7"/>
<protein>
    <submittedName>
        <fullName evidence="1">Uncharacterized protein</fullName>
    </submittedName>
</protein>
<sequence length="81" mass="9318">MNHNELAGRLVSKDKEVYLKPEDKTSGELFAKCSIDKYPHLATFHRQLPKTVLKDENSNKKDLRGKTSLRKANTMLKNFLS</sequence>
<accession>A0AAW1DKZ7</accession>
<dbReference type="Proteomes" id="UP001461498">
    <property type="component" value="Unassembled WGS sequence"/>
</dbReference>
<proteinExistence type="predicted"/>
<evidence type="ECO:0000313" key="1">
    <source>
        <dbReference type="EMBL" id="KAK9511669.1"/>
    </source>
</evidence>
<reference evidence="1 2" key="1">
    <citation type="submission" date="2022-12" db="EMBL/GenBank/DDBJ databases">
        <title>Chromosome-level genome assembly of true bugs.</title>
        <authorList>
            <person name="Ma L."/>
            <person name="Li H."/>
        </authorList>
    </citation>
    <scope>NUCLEOTIDE SEQUENCE [LARGE SCALE GENOMIC DNA]</scope>
    <source>
        <strain evidence="1">Lab_2022b</strain>
    </source>
</reference>
<organism evidence="1 2">
    <name type="scientific">Rhynocoris fuscipes</name>
    <dbReference type="NCBI Taxonomy" id="488301"/>
    <lineage>
        <taxon>Eukaryota</taxon>
        <taxon>Metazoa</taxon>
        <taxon>Ecdysozoa</taxon>
        <taxon>Arthropoda</taxon>
        <taxon>Hexapoda</taxon>
        <taxon>Insecta</taxon>
        <taxon>Pterygota</taxon>
        <taxon>Neoptera</taxon>
        <taxon>Paraneoptera</taxon>
        <taxon>Hemiptera</taxon>
        <taxon>Heteroptera</taxon>
        <taxon>Panheteroptera</taxon>
        <taxon>Cimicomorpha</taxon>
        <taxon>Reduviidae</taxon>
        <taxon>Harpactorinae</taxon>
        <taxon>Harpactorini</taxon>
        <taxon>Rhynocoris</taxon>
    </lineage>
</organism>
<gene>
    <name evidence="1" type="ORF">O3M35_000288</name>
</gene>
<comment type="caution">
    <text evidence="1">The sequence shown here is derived from an EMBL/GenBank/DDBJ whole genome shotgun (WGS) entry which is preliminary data.</text>
</comment>